<keyword evidence="2" id="KW-1185">Reference proteome</keyword>
<dbReference type="AlphaFoldDB" id="A0AA39SNZ0"/>
<proteinExistence type="predicted"/>
<reference evidence="1" key="1">
    <citation type="journal article" date="2022" name="Plant J.">
        <title>Strategies of tolerance reflected in two North American maple genomes.</title>
        <authorList>
            <person name="McEvoy S.L."/>
            <person name="Sezen U.U."/>
            <person name="Trouern-Trend A."/>
            <person name="McMahon S.M."/>
            <person name="Schaberg P.G."/>
            <person name="Yang J."/>
            <person name="Wegrzyn J.L."/>
            <person name="Swenson N.G."/>
        </authorList>
    </citation>
    <scope>NUCLEOTIDE SEQUENCE</scope>
    <source>
        <strain evidence="1">NS2018</strain>
    </source>
</reference>
<accession>A0AA39SNZ0</accession>
<gene>
    <name evidence="1" type="ORF">LWI29_006094</name>
</gene>
<evidence type="ECO:0000313" key="1">
    <source>
        <dbReference type="EMBL" id="KAK0595384.1"/>
    </source>
</evidence>
<protein>
    <submittedName>
        <fullName evidence="1">Uncharacterized protein</fullName>
    </submittedName>
</protein>
<sequence>MKNNPPTYFHTWNIVLYLDEYRRGEGNSISIFLCQSSIPVDTAVAVKFILRVKRSKAWKTQNLKQMSISSDTWMQRKNTY</sequence>
<dbReference type="SUPFAM" id="SSF49599">
    <property type="entry name" value="TRAF domain-like"/>
    <property type="match status" value="1"/>
</dbReference>
<name>A0AA39SNZ0_ACESA</name>
<comment type="caution">
    <text evidence="1">The sequence shown here is derived from an EMBL/GenBank/DDBJ whole genome shotgun (WGS) entry which is preliminary data.</text>
</comment>
<reference evidence="1" key="2">
    <citation type="submission" date="2023-06" db="EMBL/GenBank/DDBJ databases">
        <authorList>
            <person name="Swenson N.G."/>
            <person name="Wegrzyn J.L."/>
            <person name="Mcevoy S.L."/>
        </authorList>
    </citation>
    <scope>NUCLEOTIDE SEQUENCE</scope>
    <source>
        <strain evidence="1">NS2018</strain>
        <tissue evidence="1">Leaf</tissue>
    </source>
</reference>
<dbReference type="EMBL" id="JAUESC010000004">
    <property type="protein sequence ID" value="KAK0595384.1"/>
    <property type="molecule type" value="Genomic_DNA"/>
</dbReference>
<dbReference type="Proteomes" id="UP001168877">
    <property type="component" value="Unassembled WGS sequence"/>
</dbReference>
<organism evidence="1 2">
    <name type="scientific">Acer saccharum</name>
    <name type="common">Sugar maple</name>
    <dbReference type="NCBI Taxonomy" id="4024"/>
    <lineage>
        <taxon>Eukaryota</taxon>
        <taxon>Viridiplantae</taxon>
        <taxon>Streptophyta</taxon>
        <taxon>Embryophyta</taxon>
        <taxon>Tracheophyta</taxon>
        <taxon>Spermatophyta</taxon>
        <taxon>Magnoliopsida</taxon>
        <taxon>eudicotyledons</taxon>
        <taxon>Gunneridae</taxon>
        <taxon>Pentapetalae</taxon>
        <taxon>rosids</taxon>
        <taxon>malvids</taxon>
        <taxon>Sapindales</taxon>
        <taxon>Sapindaceae</taxon>
        <taxon>Hippocastanoideae</taxon>
        <taxon>Acereae</taxon>
        <taxon>Acer</taxon>
    </lineage>
</organism>
<evidence type="ECO:0000313" key="2">
    <source>
        <dbReference type="Proteomes" id="UP001168877"/>
    </source>
</evidence>